<dbReference type="Proteomes" id="UP000000305">
    <property type="component" value="Unassembled WGS sequence"/>
</dbReference>
<dbReference type="KEGG" id="dpx:DAPPUDRAFT_266220"/>
<sequence>MDINSHTTYSPPLYQLSYRRWSADLPPSLKLPRGKKKDEEQKAVLREKRRVVRRSRYHNPVALPYARAPPLAPARRSAIIRRPVVDRRIIVQPVSDRQAITDKAIKEAEEIAKTIRAGRYPNPTVPIIHNREALIKEAEEIMQQILAKRKSTDQQVSTAQHEGRQE</sequence>
<name>E9HUP1_DAPPU</name>
<evidence type="ECO:0000313" key="2">
    <source>
        <dbReference type="Proteomes" id="UP000000305"/>
    </source>
</evidence>
<dbReference type="PhylomeDB" id="E9HUP1"/>
<dbReference type="InParanoid" id="E9HUP1"/>
<protein>
    <submittedName>
        <fullName evidence="1">Uncharacterized protein</fullName>
    </submittedName>
</protein>
<dbReference type="AlphaFoldDB" id="E9HUP1"/>
<keyword evidence="2" id="KW-1185">Reference proteome</keyword>
<organism evidence="1 2">
    <name type="scientific">Daphnia pulex</name>
    <name type="common">Water flea</name>
    <dbReference type="NCBI Taxonomy" id="6669"/>
    <lineage>
        <taxon>Eukaryota</taxon>
        <taxon>Metazoa</taxon>
        <taxon>Ecdysozoa</taxon>
        <taxon>Arthropoda</taxon>
        <taxon>Crustacea</taxon>
        <taxon>Branchiopoda</taxon>
        <taxon>Diplostraca</taxon>
        <taxon>Cladocera</taxon>
        <taxon>Anomopoda</taxon>
        <taxon>Daphniidae</taxon>
        <taxon>Daphnia</taxon>
    </lineage>
</organism>
<evidence type="ECO:0000313" key="1">
    <source>
        <dbReference type="EMBL" id="EFX64550.1"/>
    </source>
</evidence>
<gene>
    <name evidence="1" type="ORF">DAPPUDRAFT_266220</name>
</gene>
<reference evidence="1 2" key="1">
    <citation type="journal article" date="2011" name="Science">
        <title>The ecoresponsive genome of Daphnia pulex.</title>
        <authorList>
            <person name="Colbourne J.K."/>
            <person name="Pfrender M.E."/>
            <person name="Gilbert D."/>
            <person name="Thomas W.K."/>
            <person name="Tucker A."/>
            <person name="Oakley T.H."/>
            <person name="Tokishita S."/>
            <person name="Aerts A."/>
            <person name="Arnold G.J."/>
            <person name="Basu M.K."/>
            <person name="Bauer D.J."/>
            <person name="Caceres C.E."/>
            <person name="Carmel L."/>
            <person name="Casola C."/>
            <person name="Choi J.H."/>
            <person name="Detter J.C."/>
            <person name="Dong Q."/>
            <person name="Dusheyko S."/>
            <person name="Eads B.D."/>
            <person name="Frohlich T."/>
            <person name="Geiler-Samerotte K.A."/>
            <person name="Gerlach D."/>
            <person name="Hatcher P."/>
            <person name="Jogdeo S."/>
            <person name="Krijgsveld J."/>
            <person name="Kriventseva E.V."/>
            <person name="Kultz D."/>
            <person name="Laforsch C."/>
            <person name="Lindquist E."/>
            <person name="Lopez J."/>
            <person name="Manak J.R."/>
            <person name="Muller J."/>
            <person name="Pangilinan J."/>
            <person name="Patwardhan R.P."/>
            <person name="Pitluck S."/>
            <person name="Pritham E.J."/>
            <person name="Rechtsteiner A."/>
            <person name="Rho M."/>
            <person name="Rogozin I.B."/>
            <person name="Sakarya O."/>
            <person name="Salamov A."/>
            <person name="Schaack S."/>
            <person name="Shapiro H."/>
            <person name="Shiga Y."/>
            <person name="Skalitzky C."/>
            <person name="Smith Z."/>
            <person name="Souvorov A."/>
            <person name="Sung W."/>
            <person name="Tang Z."/>
            <person name="Tsuchiya D."/>
            <person name="Tu H."/>
            <person name="Vos H."/>
            <person name="Wang M."/>
            <person name="Wolf Y.I."/>
            <person name="Yamagata H."/>
            <person name="Yamada T."/>
            <person name="Ye Y."/>
            <person name="Shaw J.R."/>
            <person name="Andrews J."/>
            <person name="Crease T.J."/>
            <person name="Tang H."/>
            <person name="Lucas S.M."/>
            <person name="Robertson H.M."/>
            <person name="Bork P."/>
            <person name="Koonin E.V."/>
            <person name="Zdobnov E.M."/>
            <person name="Grigoriev I.V."/>
            <person name="Lynch M."/>
            <person name="Boore J.L."/>
        </authorList>
    </citation>
    <scope>NUCLEOTIDE SEQUENCE [LARGE SCALE GENOMIC DNA]</scope>
</reference>
<accession>E9HUP1</accession>
<proteinExistence type="predicted"/>
<dbReference type="EMBL" id="GL732816">
    <property type="protein sequence ID" value="EFX64550.1"/>
    <property type="molecule type" value="Genomic_DNA"/>
</dbReference>
<dbReference type="HOGENOM" id="CLU_1726821_0_0_1"/>